<dbReference type="FunCoup" id="A0A6P7H276">
    <property type="interactions" value="393"/>
</dbReference>
<sequence length="132" mass="14747">MVVQVYITGVSCNTEVKSRQQRVLSILDSKCIKYETVDITGEDGEKPKAYMQLNATSLGGTLNDPVPKHPLPPQLFNDGIYCGDYDMFDEANELGELKSFLKIEETKIEDSSDLIEPEDVIQVSNKEIELMG</sequence>
<dbReference type="Pfam" id="PF04908">
    <property type="entry name" value="SH3BGR"/>
    <property type="match status" value="1"/>
</dbReference>
<dbReference type="EnsemblMetazoa" id="XM_028299818.2">
    <property type="protein sequence ID" value="XP_028155619.1"/>
    <property type="gene ID" value="LOC114349441"/>
</dbReference>
<dbReference type="PANTHER" id="PTHR12232:SF15">
    <property type="entry name" value="SH3 DOMAIN-BINDING GLUTAMIC ACID-RICH PROTEIN HOMOLOG"/>
    <property type="match status" value="1"/>
</dbReference>
<reference evidence="4" key="1">
    <citation type="submission" date="2025-04" db="UniProtKB">
        <authorList>
            <consortium name="RefSeq"/>
        </authorList>
    </citation>
    <scope>IDENTIFICATION</scope>
    <source>
        <tissue evidence="4">Whole insect</tissue>
    </source>
</reference>
<dbReference type="InterPro" id="IPR006993">
    <property type="entry name" value="Glut_rich_SH3-bd"/>
</dbReference>
<evidence type="ECO:0000313" key="4">
    <source>
        <dbReference type="RefSeq" id="XP_028155619.1"/>
    </source>
</evidence>
<gene>
    <name evidence="4" type="primary">LOC114349441</name>
</gene>
<name>A0A6P7H276_DIAVI</name>
<protein>
    <submittedName>
        <fullName evidence="4">SH3 domain-binding glutamic acid-rich protein homolog</fullName>
    </submittedName>
</protein>
<proteinExistence type="inferred from homology"/>
<evidence type="ECO:0000313" key="2">
    <source>
        <dbReference type="EnsemblMetazoa" id="XP_028155619.1"/>
    </source>
</evidence>
<dbReference type="GeneID" id="114349441"/>
<dbReference type="InParanoid" id="A0A6P7H276"/>
<reference evidence="2" key="2">
    <citation type="submission" date="2025-05" db="UniProtKB">
        <authorList>
            <consortium name="EnsemblMetazoa"/>
        </authorList>
    </citation>
    <scope>IDENTIFICATION</scope>
</reference>
<dbReference type="Gene3D" id="3.40.30.10">
    <property type="entry name" value="Glutaredoxin"/>
    <property type="match status" value="1"/>
</dbReference>
<dbReference type="AlphaFoldDB" id="A0A6P7H276"/>
<dbReference type="OrthoDB" id="9932926at2759"/>
<dbReference type="PROSITE" id="PS51354">
    <property type="entry name" value="GLUTAREDOXIN_2"/>
    <property type="match status" value="1"/>
</dbReference>
<keyword evidence="3" id="KW-1185">Reference proteome</keyword>
<dbReference type="GO" id="GO:0005737">
    <property type="term" value="C:cytoplasm"/>
    <property type="evidence" value="ECO:0007669"/>
    <property type="project" value="TreeGrafter"/>
</dbReference>
<dbReference type="InterPro" id="IPR036249">
    <property type="entry name" value="Thioredoxin-like_sf"/>
</dbReference>
<dbReference type="RefSeq" id="XP_028155619.1">
    <property type="nucleotide sequence ID" value="XM_028299818.1"/>
</dbReference>
<evidence type="ECO:0000313" key="3">
    <source>
        <dbReference type="Proteomes" id="UP001652700"/>
    </source>
</evidence>
<comment type="similarity">
    <text evidence="1">Belongs to the SH3BGR family.</text>
</comment>
<dbReference type="PANTHER" id="PTHR12232">
    <property type="entry name" value="SH3 DOMAIN-BINDING GLUTAMIC ACID-RICH-LIKE PROTEIN"/>
    <property type="match status" value="1"/>
</dbReference>
<dbReference type="InterPro" id="IPR051033">
    <property type="entry name" value="SH3BGR"/>
</dbReference>
<organism evidence="4">
    <name type="scientific">Diabrotica virgifera virgifera</name>
    <name type="common">western corn rootworm</name>
    <dbReference type="NCBI Taxonomy" id="50390"/>
    <lineage>
        <taxon>Eukaryota</taxon>
        <taxon>Metazoa</taxon>
        <taxon>Ecdysozoa</taxon>
        <taxon>Arthropoda</taxon>
        <taxon>Hexapoda</taxon>
        <taxon>Insecta</taxon>
        <taxon>Pterygota</taxon>
        <taxon>Neoptera</taxon>
        <taxon>Endopterygota</taxon>
        <taxon>Coleoptera</taxon>
        <taxon>Polyphaga</taxon>
        <taxon>Cucujiformia</taxon>
        <taxon>Chrysomeloidea</taxon>
        <taxon>Chrysomelidae</taxon>
        <taxon>Galerucinae</taxon>
        <taxon>Diabroticina</taxon>
        <taxon>Diabroticites</taxon>
        <taxon>Diabrotica</taxon>
    </lineage>
</organism>
<dbReference type="Proteomes" id="UP001652700">
    <property type="component" value="Unplaced"/>
</dbReference>
<accession>A0A6P7H276</accession>
<dbReference type="KEGG" id="dvv:114349441"/>
<evidence type="ECO:0000256" key="1">
    <source>
        <dbReference type="ARBA" id="ARBA00007764"/>
    </source>
</evidence>
<dbReference type="SUPFAM" id="SSF52833">
    <property type="entry name" value="Thioredoxin-like"/>
    <property type="match status" value="1"/>
</dbReference>